<reference evidence="1 2" key="1">
    <citation type="submission" date="2016-11" db="EMBL/GenBank/DDBJ databases">
        <authorList>
            <person name="Jaros S."/>
            <person name="Januszkiewicz K."/>
            <person name="Wedrychowicz H."/>
        </authorList>
    </citation>
    <scope>NUCLEOTIDE SEQUENCE [LARGE SCALE GENOMIC DNA]</scope>
    <source>
        <strain evidence="1 2">DSM 46144</strain>
    </source>
</reference>
<dbReference type="STRING" id="134849.SAMN05443668_103186"/>
<keyword evidence="2" id="KW-1185">Reference proteome</keyword>
<evidence type="ECO:0000313" key="1">
    <source>
        <dbReference type="EMBL" id="SHN14423.1"/>
    </source>
</evidence>
<sequence length="226" mass="24177">MSRLSSLRNHGLGLGFLLLFGAALIGQAFAGHAAFNADQAGSGLPGISLGRYVTSASFAADVAENWQSEYLQFFLYILLTVWLVQRGSPESKPLADVGTESDEQQLTGAYARPDSPAPVRRGGWIGSLYGRSLGLTMGAIFLLSWLAQSVAGVAAYNETQLRELEAPVSWAQYAASADFWNRTLQNWQSEFLAVASMAILSIYLRQRGSPESKPVGAAHSATGTEG</sequence>
<dbReference type="Proteomes" id="UP000184440">
    <property type="component" value="Unassembled WGS sequence"/>
</dbReference>
<dbReference type="EMBL" id="FRCS01000003">
    <property type="protein sequence ID" value="SHN14423.1"/>
    <property type="molecule type" value="Genomic_DNA"/>
</dbReference>
<dbReference type="RefSeq" id="WP_073255778.1">
    <property type="nucleotide sequence ID" value="NZ_FRCS01000003.1"/>
</dbReference>
<organism evidence="1 2">
    <name type="scientific">Cryptosporangium aurantiacum</name>
    <dbReference type="NCBI Taxonomy" id="134849"/>
    <lineage>
        <taxon>Bacteria</taxon>
        <taxon>Bacillati</taxon>
        <taxon>Actinomycetota</taxon>
        <taxon>Actinomycetes</taxon>
        <taxon>Cryptosporangiales</taxon>
        <taxon>Cryptosporangiaceae</taxon>
        <taxon>Cryptosporangium</taxon>
    </lineage>
</organism>
<dbReference type="OrthoDB" id="187863at2"/>
<name>A0A1M7PC41_9ACTN</name>
<accession>A0A1M7PC41</accession>
<proteinExistence type="predicted"/>
<gene>
    <name evidence="1" type="ORF">SAMN05443668_103186</name>
</gene>
<dbReference type="AlphaFoldDB" id="A0A1M7PC41"/>
<evidence type="ECO:0000313" key="2">
    <source>
        <dbReference type="Proteomes" id="UP000184440"/>
    </source>
</evidence>
<protein>
    <submittedName>
        <fullName evidence="1">Uncharacterized protein</fullName>
    </submittedName>
</protein>
<dbReference type="Pfam" id="PF20554">
    <property type="entry name" value="DUF6766"/>
    <property type="match status" value="1"/>
</dbReference>
<dbReference type="InterPro" id="IPR046657">
    <property type="entry name" value="DUF6766"/>
</dbReference>